<gene>
    <name evidence="5" type="primary">TCERG1</name>
    <name evidence="5" type="ORF">BGZ70_003350</name>
</gene>
<comment type="caution">
    <text evidence="5">The sequence shown here is derived from an EMBL/GenBank/DDBJ whole genome shotgun (WGS) entry which is preliminary data.</text>
</comment>
<feature type="region of interest" description="Disordered" evidence="2">
    <location>
        <begin position="1"/>
        <end position="91"/>
    </location>
</feature>
<evidence type="ECO:0000259" key="3">
    <source>
        <dbReference type="PROSITE" id="PS50020"/>
    </source>
</evidence>
<dbReference type="OrthoDB" id="410044at2759"/>
<dbReference type="InterPro" id="IPR045148">
    <property type="entry name" value="TCRG1-like"/>
</dbReference>
<feature type="region of interest" description="Disordered" evidence="2">
    <location>
        <begin position="328"/>
        <end position="368"/>
    </location>
</feature>
<dbReference type="SUPFAM" id="SSF81698">
    <property type="entry name" value="FF domain"/>
    <property type="match status" value="3"/>
</dbReference>
<keyword evidence="6" id="KW-1185">Reference proteome</keyword>
<evidence type="ECO:0000256" key="2">
    <source>
        <dbReference type="SAM" id="MobiDB-lite"/>
    </source>
</evidence>
<dbReference type="PROSITE" id="PS51676">
    <property type="entry name" value="FF"/>
    <property type="match status" value="1"/>
</dbReference>
<feature type="compositionally biased region" description="Basic and acidic residues" evidence="2">
    <location>
        <begin position="155"/>
        <end position="167"/>
    </location>
</feature>
<feature type="region of interest" description="Disordered" evidence="2">
    <location>
        <begin position="155"/>
        <end position="194"/>
    </location>
</feature>
<evidence type="ECO:0000313" key="6">
    <source>
        <dbReference type="Proteomes" id="UP000738359"/>
    </source>
</evidence>
<feature type="compositionally biased region" description="Basic residues" evidence="2">
    <location>
        <begin position="79"/>
        <end position="91"/>
    </location>
</feature>
<dbReference type="PROSITE" id="PS50020">
    <property type="entry name" value="WW_DOMAIN_2"/>
    <property type="match status" value="1"/>
</dbReference>
<feature type="compositionally biased region" description="Basic and acidic residues" evidence="2">
    <location>
        <begin position="328"/>
        <end position="352"/>
    </location>
</feature>
<proteinExistence type="predicted"/>
<dbReference type="AlphaFoldDB" id="A0A9P6JES0"/>
<dbReference type="PANTHER" id="PTHR15377:SF3">
    <property type="entry name" value="WW DOMAIN-CONTAINING PROTEIN"/>
    <property type="match status" value="1"/>
</dbReference>
<dbReference type="GO" id="GO:0005634">
    <property type="term" value="C:nucleus"/>
    <property type="evidence" value="ECO:0007669"/>
    <property type="project" value="TreeGrafter"/>
</dbReference>
<feature type="compositionally biased region" description="Basic and acidic residues" evidence="2">
    <location>
        <begin position="429"/>
        <end position="453"/>
    </location>
</feature>
<feature type="domain" description="WW" evidence="3">
    <location>
        <begin position="95"/>
        <end position="128"/>
    </location>
</feature>
<dbReference type="EMBL" id="JAAAHY010000019">
    <property type="protein sequence ID" value="KAF9968496.1"/>
    <property type="molecule type" value="Genomic_DNA"/>
</dbReference>
<feature type="compositionally biased region" description="Low complexity" evidence="2">
    <location>
        <begin position="241"/>
        <end position="254"/>
    </location>
</feature>
<organism evidence="5 6">
    <name type="scientific">Mortierella alpina</name>
    <name type="common">Oleaginous fungus</name>
    <name type="synonym">Mortierella renispora</name>
    <dbReference type="NCBI Taxonomy" id="64518"/>
    <lineage>
        <taxon>Eukaryota</taxon>
        <taxon>Fungi</taxon>
        <taxon>Fungi incertae sedis</taxon>
        <taxon>Mucoromycota</taxon>
        <taxon>Mortierellomycotina</taxon>
        <taxon>Mortierellomycetes</taxon>
        <taxon>Mortierellales</taxon>
        <taxon>Mortierellaceae</taxon>
        <taxon>Mortierella</taxon>
    </lineage>
</organism>
<dbReference type="InterPro" id="IPR001202">
    <property type="entry name" value="WW_dom"/>
</dbReference>
<sequence>MDPMQGRPPGPPFYGGPGAHPGQLIPGPHPPGPFGPPPGAFPPPTLLPPGWTEHKAPDGPAPPAVPSTSSASTEDAGKSKKSKKVKKEKAVKKTQILDTPWFIVTTNVENTFFYNKETKASIWVPTQELEIILAKMGQVATEKLEAERKAKELEEQERLKALKRPNEAAEAGQEGEKRSKNESQAANAGTEMTEDDVAWQLAAMEGMMGDQDEDQHMDSQDKSEDEDDENVHARLRMLQGSASSSSQAARAAAAGPPLEILPDNIQEREMAFMDMMRDRGVTQFDTWEKAMSRIETDPRIRLIPSNKDQQALFESFCLIRAQEIKEAKEKEARKVEEGSTRDGEKKRSRDSKSTSVSATSSTSSKPEDVYRRLVEDYTTKTSTWLDFMTKYRIDPRFLGLKPGSLRESIFRQYLSDLKKGIIQPKTRSRSSERSKDKERRRDRSRDKSRDRSSKGSSSKSYKATAKEIEEFMSLLKETKKDILHEHKHSSSVEWRKIKKAIDRDRRYEAVGSSTERERLFREYADRVIQRRD</sequence>
<dbReference type="GO" id="GO:0003712">
    <property type="term" value="F:transcription coregulator activity"/>
    <property type="evidence" value="ECO:0007669"/>
    <property type="project" value="TreeGrafter"/>
</dbReference>
<dbReference type="Proteomes" id="UP000738359">
    <property type="component" value="Unassembled WGS sequence"/>
</dbReference>
<feature type="compositionally biased region" description="Pro residues" evidence="2">
    <location>
        <begin position="27"/>
        <end position="47"/>
    </location>
</feature>
<dbReference type="SMART" id="SM00441">
    <property type="entry name" value="FF"/>
    <property type="match status" value="3"/>
</dbReference>
<name>A0A9P6JES0_MORAP</name>
<dbReference type="InterPro" id="IPR036517">
    <property type="entry name" value="FF_domain_sf"/>
</dbReference>
<feature type="domain" description="FF" evidence="4">
    <location>
        <begin position="464"/>
        <end position="526"/>
    </location>
</feature>
<dbReference type="Gene3D" id="1.10.10.440">
    <property type="entry name" value="FF domain"/>
    <property type="match status" value="3"/>
</dbReference>
<feature type="compositionally biased region" description="Pro residues" evidence="2">
    <location>
        <begin position="1"/>
        <end position="14"/>
    </location>
</feature>
<dbReference type="InterPro" id="IPR002713">
    <property type="entry name" value="FF_domain"/>
</dbReference>
<feature type="region of interest" description="Disordered" evidence="2">
    <location>
        <begin position="421"/>
        <end position="464"/>
    </location>
</feature>
<accession>A0A9P6JES0</accession>
<dbReference type="Pfam" id="PF01846">
    <property type="entry name" value="FF"/>
    <property type="match status" value="3"/>
</dbReference>
<protein>
    <submittedName>
        <fullName evidence="5">Transcription elongation regulator</fullName>
    </submittedName>
</protein>
<evidence type="ECO:0000259" key="4">
    <source>
        <dbReference type="PROSITE" id="PS51676"/>
    </source>
</evidence>
<dbReference type="GO" id="GO:0070063">
    <property type="term" value="F:RNA polymerase binding"/>
    <property type="evidence" value="ECO:0007669"/>
    <property type="project" value="InterPro"/>
</dbReference>
<evidence type="ECO:0000313" key="5">
    <source>
        <dbReference type="EMBL" id="KAF9968496.1"/>
    </source>
</evidence>
<dbReference type="PANTHER" id="PTHR15377">
    <property type="entry name" value="TRANSCRIPTION ELONGATION REGULATOR 1"/>
    <property type="match status" value="1"/>
</dbReference>
<feature type="compositionally biased region" description="Low complexity" evidence="2">
    <location>
        <begin position="353"/>
        <end position="364"/>
    </location>
</feature>
<feature type="region of interest" description="Disordered" evidence="2">
    <location>
        <begin position="239"/>
        <end position="262"/>
    </location>
</feature>
<dbReference type="Gene3D" id="2.20.70.10">
    <property type="match status" value="1"/>
</dbReference>
<keyword evidence="1" id="KW-0677">Repeat</keyword>
<reference evidence="5" key="1">
    <citation type="journal article" date="2020" name="Fungal Divers.">
        <title>Resolving the Mortierellaceae phylogeny through synthesis of multi-gene phylogenetics and phylogenomics.</title>
        <authorList>
            <person name="Vandepol N."/>
            <person name="Liber J."/>
            <person name="Desiro A."/>
            <person name="Na H."/>
            <person name="Kennedy M."/>
            <person name="Barry K."/>
            <person name="Grigoriev I.V."/>
            <person name="Miller A.N."/>
            <person name="O'Donnell K."/>
            <person name="Stajich J.E."/>
            <person name="Bonito G."/>
        </authorList>
    </citation>
    <scope>NUCLEOTIDE SEQUENCE</scope>
    <source>
        <strain evidence="5">CK1249</strain>
    </source>
</reference>
<evidence type="ECO:0000256" key="1">
    <source>
        <dbReference type="ARBA" id="ARBA00022737"/>
    </source>
</evidence>